<organism evidence="1 2">
    <name type="scientific">Bacillus pseudomycoides</name>
    <dbReference type="NCBI Taxonomy" id="64104"/>
    <lineage>
        <taxon>Bacteria</taxon>
        <taxon>Bacillati</taxon>
        <taxon>Bacillota</taxon>
        <taxon>Bacilli</taxon>
        <taxon>Bacillales</taxon>
        <taxon>Bacillaceae</taxon>
        <taxon>Bacillus</taxon>
        <taxon>Bacillus cereus group</taxon>
    </lineage>
</organism>
<dbReference type="EMBL" id="NUTL01000054">
    <property type="protein sequence ID" value="PHE96339.1"/>
    <property type="molecule type" value="Genomic_DNA"/>
</dbReference>
<dbReference type="Gene3D" id="3.30.560.10">
    <property type="entry name" value="Glucose Oxidase, domain 3"/>
    <property type="match status" value="1"/>
</dbReference>
<dbReference type="AlphaFoldDB" id="A0ABD6T686"/>
<proteinExistence type="predicted"/>
<sequence length="109" mass="11769">MIGAGTAGGVIAKELTDDKCTSVLVLEAGTNMTNQLSNPSVVNALTLATDNKFSFNILSKIEQVIGRQLRLPDGNPSMPAQIIALNAVRFIIFRQKTLPQKCEGVKHQF</sequence>
<gene>
    <name evidence="1" type="ORF">COF81_13875</name>
</gene>
<evidence type="ECO:0008006" key="3">
    <source>
        <dbReference type="Google" id="ProtNLM"/>
    </source>
</evidence>
<dbReference type="Proteomes" id="UP000221918">
    <property type="component" value="Unassembled WGS sequence"/>
</dbReference>
<dbReference type="Gene3D" id="3.50.50.60">
    <property type="entry name" value="FAD/NAD(P)-binding domain"/>
    <property type="match status" value="1"/>
</dbReference>
<reference evidence="1 2" key="1">
    <citation type="submission" date="2017-09" db="EMBL/GenBank/DDBJ databases">
        <title>Large-scale bioinformatics analysis of Bacillus genomes uncovers conserved roles of natural products in bacterial physiology.</title>
        <authorList>
            <consortium name="Agbiome Team Llc"/>
            <person name="Bleich R.M."/>
            <person name="Grubbs K.J."/>
            <person name="Santa Maria K.C."/>
            <person name="Allen S.E."/>
            <person name="Farag S."/>
            <person name="Shank E.A."/>
            <person name="Bowers A."/>
        </authorList>
    </citation>
    <scope>NUCLEOTIDE SEQUENCE [LARGE SCALE GENOMIC DNA]</scope>
    <source>
        <strain evidence="1 2">AFS037265</strain>
    </source>
</reference>
<dbReference type="InterPro" id="IPR036188">
    <property type="entry name" value="FAD/NAD-bd_sf"/>
</dbReference>
<comment type="caution">
    <text evidence="1">The sequence shown here is derived from an EMBL/GenBank/DDBJ whole genome shotgun (WGS) entry which is preliminary data.</text>
</comment>
<evidence type="ECO:0000313" key="2">
    <source>
        <dbReference type="Proteomes" id="UP000221918"/>
    </source>
</evidence>
<name>A0ABD6T686_9BACI</name>
<evidence type="ECO:0000313" key="1">
    <source>
        <dbReference type="EMBL" id="PHE96339.1"/>
    </source>
</evidence>
<accession>A0ABD6T686</accession>
<dbReference type="RefSeq" id="WP_003208421.1">
    <property type="nucleotide sequence ID" value="NZ_CM000744.1"/>
</dbReference>
<protein>
    <recommendedName>
        <fullName evidence="3">Glucose-methanol-choline oxidoreductase N-terminal domain-containing protein</fullName>
    </recommendedName>
</protein>
<dbReference type="SUPFAM" id="SSF51905">
    <property type="entry name" value="FAD/NAD(P)-binding domain"/>
    <property type="match status" value="1"/>
</dbReference>